<dbReference type="Pfam" id="PF23777">
    <property type="entry name" value="GEMI5_RBS"/>
    <property type="match status" value="1"/>
</dbReference>
<evidence type="ECO:0000256" key="3">
    <source>
        <dbReference type="PROSITE-ProRule" id="PRU00221"/>
    </source>
</evidence>
<dbReference type="Pfam" id="PF00400">
    <property type="entry name" value="WD40"/>
    <property type="match status" value="1"/>
</dbReference>
<dbReference type="Pfam" id="PF23770">
    <property type="entry name" value="Beta-prop_RIG_1st"/>
    <property type="match status" value="1"/>
</dbReference>
<feature type="domain" description="Gem-associated protein 5 TPR" evidence="6">
    <location>
        <begin position="856"/>
        <end position="1063"/>
    </location>
</feature>
<evidence type="ECO:0000259" key="5">
    <source>
        <dbReference type="Pfam" id="PF23770"/>
    </source>
</evidence>
<dbReference type="Ensembl" id="ENSSGRT00000113489.1">
    <property type="protein sequence ID" value="ENSSGRP00000106798.1"/>
    <property type="gene ID" value="ENSSGRG00000052742.1"/>
</dbReference>
<feature type="region of interest" description="Disordered" evidence="4">
    <location>
        <begin position="700"/>
        <end position="780"/>
    </location>
</feature>
<dbReference type="PRINTS" id="PR00320">
    <property type="entry name" value="GPROTEINBRPT"/>
</dbReference>
<feature type="compositionally biased region" description="Basic and acidic residues" evidence="4">
    <location>
        <begin position="729"/>
        <end position="753"/>
    </location>
</feature>
<dbReference type="Proteomes" id="UP000472262">
    <property type="component" value="Unassembled WGS sequence"/>
</dbReference>
<evidence type="ECO:0000259" key="6">
    <source>
        <dbReference type="Pfam" id="PF23774"/>
    </source>
</evidence>
<evidence type="ECO:0000256" key="1">
    <source>
        <dbReference type="ARBA" id="ARBA00022574"/>
    </source>
</evidence>
<sequence length="1427" mass="159223">GQPEPGTLHLPASPNWYCSRCSDINGKGVLGFGAKNTIYLLNVTASSPAVTGELTGHTERVSGFAFCPHDGQERICASTSDDKTVKIWDAGQKILLKEHNVHQSTISAVHWSPVQKLLLVTGDEKGIVVCYWFSSNDTQSFFPEPRTIFCLSCSPHEENYIAVGYKDGMIVVIDISKKGEVIHRLRGHDDEIHALAWCPQPREDEMSLIRSIDGSNGVTEAAEMGCYLASGSRDQTVRIWSTARGKGVMTLKLPFLKRRGAGVDPVVKERLWLTVHWPKGQPSQIVSSCFGGEIIMWDLMKSGKQKWSLLGSSSDGQNHSRIVFNMSSFRSGDRELLLSTSMDREIKCWDLASLECCWTLPTLGGFVYCLSFSPVGTGCLALGIGDSMIRVWNTLSIQNQYDIKTFWQGIKSKVTALAWHPIKEGTLAFGTDDGKVGINEVYSNKPPQISSTYHHRTVYSLSWGPPVPPMSFGGSGDKPSYSLYSCAGEGVIFQHDPWKLSGEASNIDKLIRDTNNIKHKIPPHTDLSWKPDGSVLAIGNEDGSIEVLKAPMLKLLCTVQQHHKIINSLRWHHEHSSQNELQYLLASGSSNAIVYVHDLKSVIETPSESPVLMTEPFRTLSGHTNKITSLAWSPHHDGRLVTVCYDGTAQVWDVLKEEPVCNYRGHSGRLLCVQWSTVHPDLVWTGGDDFTLHEWAVSKQEHVTPPKSKKRAEMEKKRGPQKKSKKKKVAPEKGRMKAEERELPLGEEIKGAAEEGQSENDKEEEERENTDGPSVTGNGPSFLLSSLKSKTLERLLWYFVYIIFFILDLSLKKRKPRSILPLSTSMDHRPKEELQQDCLTLAAVRYSHGSGAHIQLGLFTDRDALYRMFQEEGDHVEAGHYDSMVYLRLWKGDLIGAITLAAEKGELTDHLLSLAPMAGYQVWARTVEAYVKQLCHHEQFLKAASHLVSIHKLYEAINLLKSHQLYREAIALARARLQPEDPVLKNLYMSWAAVLEKDGHYATAAKCYLAADSNFDAAKVIAKKGDVISLRTAANLAQISGESELAHSLSLRCAKDLMLFQDWAAAQEVLRTQDSLLGHRLVFSVNEILTQRLADTDVVTWSVASSHTWSKSCEENFLSMVHRVWQSEFGVAATDLVQVKMLHQQLRTVENPPATTSVPLKQLLFHISLDVTLCALSQLLCDWPSVLEELLQALTRGYEAGHFTLMAEMYSTDERSLVISQSVEALVCYQLMYKKWWNYSAETSALTNNTISNGHRLTEKNHSEVEANCNGEAQSDVIFSEGFWKVLLSEPHANLQATQRAIAEIQRRVTSLIQQHNPCKDTNASPQALSTSQSETSEDQGGSLSGKSESLSTLTARVAEHHKALAAIPELVKKYPFPDVMECCIVLLHMEKHFSPFPPHIHSKATTLLCKYGTTELLCKSWKRLTQ</sequence>
<evidence type="ECO:0000313" key="9">
    <source>
        <dbReference type="Ensembl" id="ENSSGRP00000106798.1"/>
    </source>
</evidence>
<feature type="domain" description="Gem-associated protein 5 second beta-propeller" evidence="7">
    <location>
        <begin position="377"/>
        <end position="687"/>
    </location>
</feature>
<dbReference type="InterPro" id="IPR019775">
    <property type="entry name" value="WD40_repeat_CS"/>
</dbReference>
<dbReference type="SMART" id="SM00320">
    <property type="entry name" value="WD40"/>
    <property type="match status" value="12"/>
</dbReference>
<gene>
    <name evidence="9" type="primary">LOC107587192</name>
</gene>
<dbReference type="InterPro" id="IPR011047">
    <property type="entry name" value="Quinoprotein_ADH-like_sf"/>
</dbReference>
<protein>
    <submittedName>
        <fullName evidence="9">Gem nuclear organelle associated protein 5</fullName>
    </submittedName>
</protein>
<dbReference type="GO" id="GO:0005634">
    <property type="term" value="C:nucleus"/>
    <property type="evidence" value="ECO:0007669"/>
    <property type="project" value="TreeGrafter"/>
</dbReference>
<dbReference type="GO" id="GO:0000387">
    <property type="term" value="P:spliceosomal snRNP assembly"/>
    <property type="evidence" value="ECO:0007669"/>
    <property type="project" value="TreeGrafter"/>
</dbReference>
<feature type="compositionally biased region" description="Polar residues" evidence="4">
    <location>
        <begin position="1317"/>
        <end position="1335"/>
    </location>
</feature>
<dbReference type="PROSITE" id="PS50294">
    <property type="entry name" value="WD_REPEATS_REGION"/>
    <property type="match status" value="2"/>
</dbReference>
<dbReference type="InterPro" id="IPR036322">
    <property type="entry name" value="WD40_repeat_dom_sf"/>
</dbReference>
<feature type="compositionally biased region" description="Basic residues" evidence="4">
    <location>
        <begin position="719"/>
        <end position="728"/>
    </location>
</feature>
<feature type="domain" description="Gem-associated protein 5 first beta-propeller" evidence="5">
    <location>
        <begin position="69"/>
        <end position="199"/>
    </location>
</feature>
<dbReference type="InterPro" id="IPR056432">
    <property type="entry name" value="Beta-prop_GEMI5_1st"/>
</dbReference>
<evidence type="ECO:0000313" key="10">
    <source>
        <dbReference type="Proteomes" id="UP000472262"/>
    </source>
</evidence>
<evidence type="ECO:0000259" key="7">
    <source>
        <dbReference type="Pfam" id="PF23775"/>
    </source>
</evidence>
<dbReference type="InterPro" id="IPR015943">
    <property type="entry name" value="WD40/YVTN_repeat-like_dom_sf"/>
</dbReference>
<evidence type="ECO:0000256" key="4">
    <source>
        <dbReference type="SAM" id="MobiDB-lite"/>
    </source>
</evidence>
<dbReference type="InterPro" id="IPR056424">
    <property type="entry name" value="Beta-prop_GEMI5_2nd"/>
</dbReference>
<dbReference type="InterPro" id="IPR001680">
    <property type="entry name" value="WD40_rpt"/>
</dbReference>
<dbReference type="InterPro" id="IPR056420">
    <property type="entry name" value="GEMI5_RBS"/>
</dbReference>
<accession>A0A672SYH1</accession>
<keyword evidence="10" id="KW-1185">Reference proteome</keyword>
<dbReference type="GO" id="GO:0003730">
    <property type="term" value="F:mRNA 3'-UTR binding"/>
    <property type="evidence" value="ECO:0007669"/>
    <property type="project" value="TreeGrafter"/>
</dbReference>
<dbReference type="Pfam" id="PF23774">
    <property type="entry name" value="TPR_GEMI5"/>
    <property type="match status" value="1"/>
</dbReference>
<dbReference type="PROSITE" id="PS00678">
    <property type="entry name" value="WD_REPEATS_1"/>
    <property type="match status" value="1"/>
</dbReference>
<dbReference type="SUPFAM" id="SSF50998">
    <property type="entry name" value="Quinoprotein alcohol dehydrogenase-like"/>
    <property type="match status" value="1"/>
</dbReference>
<feature type="region of interest" description="Disordered" evidence="4">
    <location>
        <begin position="1317"/>
        <end position="1349"/>
    </location>
</feature>
<feature type="domain" description="Gem-associated protein 5 RBS" evidence="8">
    <location>
        <begin position="1117"/>
        <end position="1413"/>
    </location>
</feature>
<dbReference type="InterPro" id="IPR052640">
    <property type="entry name" value="Gemin-5"/>
</dbReference>
<feature type="repeat" description="WD" evidence="3">
    <location>
        <begin position="227"/>
        <end position="250"/>
    </location>
</feature>
<feature type="compositionally biased region" description="Acidic residues" evidence="4">
    <location>
        <begin position="756"/>
        <end position="768"/>
    </location>
</feature>
<name>A0A672SYH1_SINGR</name>
<dbReference type="InterPro" id="IPR020472">
    <property type="entry name" value="WD40_PAC1"/>
</dbReference>
<feature type="repeat" description="WD" evidence="3">
    <location>
        <begin position="620"/>
        <end position="654"/>
    </location>
</feature>
<evidence type="ECO:0000256" key="2">
    <source>
        <dbReference type="ARBA" id="ARBA00022737"/>
    </source>
</evidence>
<dbReference type="GO" id="GO:0032797">
    <property type="term" value="C:SMN complex"/>
    <property type="evidence" value="ECO:0007669"/>
    <property type="project" value="TreeGrafter"/>
</dbReference>
<reference evidence="9" key="1">
    <citation type="submission" date="2025-08" db="UniProtKB">
        <authorList>
            <consortium name="Ensembl"/>
        </authorList>
    </citation>
    <scope>IDENTIFICATION</scope>
</reference>
<evidence type="ECO:0000259" key="8">
    <source>
        <dbReference type="Pfam" id="PF23777"/>
    </source>
</evidence>
<dbReference type="PROSITE" id="PS50082">
    <property type="entry name" value="WD_REPEATS_2"/>
    <property type="match status" value="3"/>
</dbReference>
<feature type="repeat" description="WD" evidence="3">
    <location>
        <begin position="54"/>
        <end position="89"/>
    </location>
</feature>
<reference evidence="9" key="2">
    <citation type="submission" date="2025-09" db="UniProtKB">
        <authorList>
            <consortium name="Ensembl"/>
        </authorList>
    </citation>
    <scope>IDENTIFICATION</scope>
</reference>
<dbReference type="Gene3D" id="2.130.10.10">
    <property type="entry name" value="YVTN repeat-like/Quinoprotein amine dehydrogenase"/>
    <property type="match status" value="2"/>
</dbReference>
<proteinExistence type="predicted"/>
<dbReference type="Pfam" id="PF23775">
    <property type="entry name" value="Beta-prop_RIG_2nd"/>
    <property type="match status" value="1"/>
</dbReference>
<dbReference type="Gene3D" id="1.25.40.980">
    <property type="match status" value="1"/>
</dbReference>
<keyword evidence="1 3" id="KW-0853">WD repeat</keyword>
<organism evidence="9 10">
    <name type="scientific">Sinocyclocheilus grahami</name>
    <name type="common">Dianchi golden-line fish</name>
    <name type="synonym">Barbus grahami</name>
    <dbReference type="NCBI Taxonomy" id="75366"/>
    <lineage>
        <taxon>Eukaryota</taxon>
        <taxon>Metazoa</taxon>
        <taxon>Chordata</taxon>
        <taxon>Craniata</taxon>
        <taxon>Vertebrata</taxon>
        <taxon>Euteleostomi</taxon>
        <taxon>Actinopterygii</taxon>
        <taxon>Neopterygii</taxon>
        <taxon>Teleostei</taxon>
        <taxon>Ostariophysi</taxon>
        <taxon>Cypriniformes</taxon>
        <taxon>Cyprinidae</taxon>
        <taxon>Cyprininae</taxon>
        <taxon>Sinocyclocheilus</taxon>
    </lineage>
</organism>
<dbReference type="PANTHER" id="PTHR46362">
    <property type="entry name" value="GEM-ASSOCIATED PROTEIN 5"/>
    <property type="match status" value="1"/>
</dbReference>
<dbReference type="PANTHER" id="PTHR46362:SF1">
    <property type="entry name" value="GEM-ASSOCIATED PROTEIN 5"/>
    <property type="match status" value="1"/>
</dbReference>
<keyword evidence="2" id="KW-0677">Repeat</keyword>
<dbReference type="InterPro" id="IPR056421">
    <property type="entry name" value="TPR_GEMI5"/>
</dbReference>
<dbReference type="SUPFAM" id="SSF50978">
    <property type="entry name" value="WD40 repeat-like"/>
    <property type="match status" value="1"/>
</dbReference>